<organism evidence="2 3">
    <name type="scientific">Heligmosomoides polygyrus</name>
    <name type="common">Parasitic roundworm</name>
    <dbReference type="NCBI Taxonomy" id="6339"/>
    <lineage>
        <taxon>Eukaryota</taxon>
        <taxon>Metazoa</taxon>
        <taxon>Ecdysozoa</taxon>
        <taxon>Nematoda</taxon>
        <taxon>Chromadorea</taxon>
        <taxon>Rhabditida</taxon>
        <taxon>Rhabditina</taxon>
        <taxon>Rhabditomorpha</taxon>
        <taxon>Strongyloidea</taxon>
        <taxon>Heligmosomidae</taxon>
        <taxon>Heligmosomoides</taxon>
    </lineage>
</organism>
<reference evidence="3" key="2">
    <citation type="submission" date="2019-09" db="UniProtKB">
        <authorList>
            <consortium name="WormBaseParasite"/>
        </authorList>
    </citation>
    <scope>IDENTIFICATION</scope>
</reference>
<evidence type="ECO:0000313" key="3">
    <source>
        <dbReference type="WBParaSite" id="HPBE_0002574501-mRNA-1"/>
    </source>
</evidence>
<dbReference type="AlphaFoldDB" id="A0A183GSS5"/>
<protein>
    <submittedName>
        <fullName evidence="1 3">Uncharacterized protein</fullName>
    </submittedName>
</protein>
<dbReference type="WBParaSite" id="HPBE_0002574501-mRNA-1">
    <property type="protein sequence ID" value="HPBE_0002574501-mRNA-1"/>
    <property type="gene ID" value="HPBE_0002574501"/>
</dbReference>
<dbReference type="EMBL" id="UZAH01038512">
    <property type="protein sequence ID" value="VDP53514.1"/>
    <property type="molecule type" value="Genomic_DNA"/>
</dbReference>
<name>A0A183GSS5_HELPZ</name>
<evidence type="ECO:0000313" key="2">
    <source>
        <dbReference type="Proteomes" id="UP000050761"/>
    </source>
</evidence>
<dbReference type="OrthoDB" id="9972728at2759"/>
<gene>
    <name evidence="1" type="ORF">HPBE_LOCUS25744</name>
</gene>
<proteinExistence type="predicted"/>
<dbReference type="Proteomes" id="UP000050761">
    <property type="component" value="Unassembled WGS sequence"/>
</dbReference>
<evidence type="ECO:0000313" key="1">
    <source>
        <dbReference type="EMBL" id="VDP53514.1"/>
    </source>
</evidence>
<reference evidence="1 2" key="1">
    <citation type="submission" date="2018-11" db="EMBL/GenBank/DDBJ databases">
        <authorList>
            <consortium name="Pathogen Informatics"/>
        </authorList>
    </citation>
    <scope>NUCLEOTIDE SEQUENCE [LARGE SCALE GENOMIC DNA]</scope>
</reference>
<sequence>MIVFPILSGIIETLHSCISVADFFRLSSHSPASFSQASLKAEHGDFDMKRDFSEIVNCKQWTARKIFDGDLQLAIERNELAKNPQRKSNYLRDLKYDKYDVSERDVSTNCLRMRFLQ</sequence>
<accession>A0A3P8F7I4</accession>
<keyword evidence="2" id="KW-1185">Reference proteome</keyword>
<accession>A0A183GSS5</accession>